<evidence type="ECO:0000313" key="4">
    <source>
        <dbReference type="Proteomes" id="UP001221757"/>
    </source>
</evidence>
<feature type="compositionally biased region" description="Low complexity" evidence="1">
    <location>
        <begin position="96"/>
        <end position="123"/>
    </location>
</feature>
<sequence>MHASTLILLLLCATAAHAYPTAPAPNSPALGVAARSDHMLPPAPVSILMPMPMSEAVTNTAGRDPHAPVEKRQIHNADYHANGPPPALNPAPAPAPASAQEGPPAAAAPAATAAPSEPATKAARSLTFGPGPVIPPSSACSNNDEHMEESGARKVNKRSTDVSHHALAELKKNTPAMWPGWRRRTAEELTNAHNPALDHDALTRWSREEVVRMQAWSRANVD</sequence>
<comment type="caution">
    <text evidence="3">The sequence shown here is derived from an EMBL/GenBank/DDBJ whole genome shotgun (WGS) entry which is preliminary data.</text>
</comment>
<feature type="chain" id="PRO_5041984330" evidence="2">
    <location>
        <begin position="19"/>
        <end position="222"/>
    </location>
</feature>
<gene>
    <name evidence="3" type="ORF">B0H17DRAFT_7983</name>
</gene>
<evidence type="ECO:0000256" key="1">
    <source>
        <dbReference type="SAM" id="MobiDB-lite"/>
    </source>
</evidence>
<feature type="signal peptide" evidence="2">
    <location>
        <begin position="1"/>
        <end position="18"/>
    </location>
</feature>
<dbReference type="EMBL" id="JARKIE010000010">
    <property type="protein sequence ID" value="KAJ7704314.1"/>
    <property type="molecule type" value="Genomic_DNA"/>
</dbReference>
<dbReference type="AlphaFoldDB" id="A0AAD7GSM7"/>
<evidence type="ECO:0000313" key="3">
    <source>
        <dbReference type="EMBL" id="KAJ7704314.1"/>
    </source>
</evidence>
<reference evidence="3" key="1">
    <citation type="submission" date="2023-03" db="EMBL/GenBank/DDBJ databases">
        <title>Massive genome expansion in bonnet fungi (Mycena s.s.) driven by repeated elements and novel gene families across ecological guilds.</title>
        <authorList>
            <consortium name="Lawrence Berkeley National Laboratory"/>
            <person name="Harder C.B."/>
            <person name="Miyauchi S."/>
            <person name="Viragh M."/>
            <person name="Kuo A."/>
            <person name="Thoen E."/>
            <person name="Andreopoulos B."/>
            <person name="Lu D."/>
            <person name="Skrede I."/>
            <person name="Drula E."/>
            <person name="Henrissat B."/>
            <person name="Morin E."/>
            <person name="Kohler A."/>
            <person name="Barry K."/>
            <person name="LaButti K."/>
            <person name="Morin E."/>
            <person name="Salamov A."/>
            <person name="Lipzen A."/>
            <person name="Mereny Z."/>
            <person name="Hegedus B."/>
            <person name="Baldrian P."/>
            <person name="Stursova M."/>
            <person name="Weitz H."/>
            <person name="Taylor A."/>
            <person name="Grigoriev I.V."/>
            <person name="Nagy L.G."/>
            <person name="Martin F."/>
            <person name="Kauserud H."/>
        </authorList>
    </citation>
    <scope>NUCLEOTIDE SEQUENCE</scope>
    <source>
        <strain evidence="3">CBHHK067</strain>
    </source>
</reference>
<keyword evidence="2" id="KW-0732">Signal</keyword>
<feature type="region of interest" description="Disordered" evidence="1">
    <location>
        <begin position="77"/>
        <end position="162"/>
    </location>
</feature>
<proteinExistence type="predicted"/>
<keyword evidence="4" id="KW-1185">Reference proteome</keyword>
<name>A0AAD7GSM7_MYCRO</name>
<organism evidence="3 4">
    <name type="scientific">Mycena rosella</name>
    <name type="common">Pink bonnet</name>
    <name type="synonym">Agaricus rosellus</name>
    <dbReference type="NCBI Taxonomy" id="1033263"/>
    <lineage>
        <taxon>Eukaryota</taxon>
        <taxon>Fungi</taxon>
        <taxon>Dikarya</taxon>
        <taxon>Basidiomycota</taxon>
        <taxon>Agaricomycotina</taxon>
        <taxon>Agaricomycetes</taxon>
        <taxon>Agaricomycetidae</taxon>
        <taxon>Agaricales</taxon>
        <taxon>Marasmiineae</taxon>
        <taxon>Mycenaceae</taxon>
        <taxon>Mycena</taxon>
    </lineage>
</organism>
<evidence type="ECO:0000256" key="2">
    <source>
        <dbReference type="SAM" id="SignalP"/>
    </source>
</evidence>
<feature type="compositionally biased region" description="Pro residues" evidence="1">
    <location>
        <begin position="83"/>
        <end position="95"/>
    </location>
</feature>
<accession>A0AAD7GSM7</accession>
<feature type="compositionally biased region" description="Basic and acidic residues" evidence="1">
    <location>
        <begin position="143"/>
        <end position="162"/>
    </location>
</feature>
<dbReference type="Proteomes" id="UP001221757">
    <property type="component" value="Unassembled WGS sequence"/>
</dbReference>
<protein>
    <submittedName>
        <fullName evidence="3">Uncharacterized protein</fullName>
    </submittedName>
</protein>